<comment type="caution">
    <text evidence="1">The sequence shown here is derived from an EMBL/GenBank/DDBJ whole genome shotgun (WGS) entry which is preliminary data.</text>
</comment>
<dbReference type="EMBL" id="JAPMXC010000005">
    <property type="protein sequence ID" value="MCY0388454.1"/>
    <property type="molecule type" value="Genomic_DNA"/>
</dbReference>
<reference evidence="1" key="1">
    <citation type="submission" date="2022-11" db="EMBL/GenBank/DDBJ databases">
        <title>Robbsia betulipollinis sp. nov., isolated from pollen of birch (Betula pendula).</title>
        <authorList>
            <person name="Shi H."/>
            <person name="Ambika Manirajan B."/>
            <person name="Ratering S."/>
            <person name="Geissler-Plaum R."/>
            <person name="Schnell S."/>
        </authorList>
    </citation>
    <scope>NUCLEOTIDE SEQUENCE</scope>
    <source>
        <strain evidence="1">Bb-Pol-6</strain>
    </source>
</reference>
<gene>
    <name evidence="1" type="ORF">OVY01_14740</name>
</gene>
<name>A0ABT3ZPH3_9BURK</name>
<accession>A0ABT3ZPH3</accession>
<dbReference type="RefSeq" id="WP_267848349.1">
    <property type="nucleotide sequence ID" value="NZ_JAPMXC010000005.1"/>
</dbReference>
<dbReference type="Proteomes" id="UP001082899">
    <property type="component" value="Unassembled WGS sequence"/>
</dbReference>
<evidence type="ECO:0000313" key="2">
    <source>
        <dbReference type="Proteomes" id="UP001082899"/>
    </source>
</evidence>
<evidence type="ECO:0000313" key="1">
    <source>
        <dbReference type="EMBL" id="MCY0388454.1"/>
    </source>
</evidence>
<proteinExistence type="predicted"/>
<keyword evidence="2" id="KW-1185">Reference proteome</keyword>
<organism evidence="1 2">
    <name type="scientific">Robbsia betulipollinis</name>
    <dbReference type="NCBI Taxonomy" id="2981849"/>
    <lineage>
        <taxon>Bacteria</taxon>
        <taxon>Pseudomonadati</taxon>
        <taxon>Pseudomonadota</taxon>
        <taxon>Betaproteobacteria</taxon>
        <taxon>Burkholderiales</taxon>
        <taxon>Burkholderiaceae</taxon>
        <taxon>Robbsia</taxon>
    </lineage>
</organism>
<sequence>MSVNPRLMSEQDLRDVTGFKVCSAQMRWFQRQFGLSPVQRADGRIILTWATFEALQAKRVGLVPGGFAAERPALIPLRRSA</sequence>
<protein>
    <submittedName>
        <fullName evidence="1">DUF4224 domain-containing protein</fullName>
    </submittedName>
</protein>